<evidence type="ECO:0000313" key="2">
    <source>
        <dbReference type="EMBL" id="RRT66388.1"/>
    </source>
</evidence>
<gene>
    <name evidence="2" type="ORF">B296_00040229</name>
</gene>
<feature type="region of interest" description="Disordered" evidence="1">
    <location>
        <begin position="30"/>
        <end position="62"/>
    </location>
</feature>
<evidence type="ECO:0000313" key="3">
    <source>
        <dbReference type="Proteomes" id="UP000287651"/>
    </source>
</evidence>
<reference evidence="2 3" key="1">
    <citation type="journal article" date="2014" name="Agronomy (Basel)">
        <title>A Draft Genome Sequence for Ensete ventricosum, the Drought-Tolerant Tree Against Hunger.</title>
        <authorList>
            <person name="Harrison J."/>
            <person name="Moore K.A."/>
            <person name="Paszkiewicz K."/>
            <person name="Jones T."/>
            <person name="Grant M."/>
            <person name="Ambacheew D."/>
            <person name="Muzemil S."/>
            <person name="Studholme D.J."/>
        </authorList>
    </citation>
    <scope>NUCLEOTIDE SEQUENCE [LARGE SCALE GENOMIC DNA]</scope>
</reference>
<evidence type="ECO:0000256" key="1">
    <source>
        <dbReference type="SAM" id="MobiDB-lite"/>
    </source>
</evidence>
<dbReference type="EMBL" id="AMZH03005437">
    <property type="protein sequence ID" value="RRT66388.1"/>
    <property type="molecule type" value="Genomic_DNA"/>
</dbReference>
<protein>
    <submittedName>
        <fullName evidence="2">Uncharacterized protein</fullName>
    </submittedName>
</protein>
<dbReference type="Proteomes" id="UP000287651">
    <property type="component" value="Unassembled WGS sequence"/>
</dbReference>
<feature type="non-terminal residue" evidence="2">
    <location>
        <position position="62"/>
    </location>
</feature>
<accession>A0A426ZR26</accession>
<dbReference type="AlphaFoldDB" id="A0A426ZR26"/>
<feature type="compositionally biased region" description="Basic and acidic residues" evidence="1">
    <location>
        <begin position="35"/>
        <end position="62"/>
    </location>
</feature>
<sequence>MGGTYRSNWISVCGPPAIGQYRQIRSLPARGDAVQNERGEATPRGTNEVRRRLVPTRDEARC</sequence>
<organism evidence="2 3">
    <name type="scientific">Ensete ventricosum</name>
    <name type="common">Abyssinian banana</name>
    <name type="synonym">Musa ensete</name>
    <dbReference type="NCBI Taxonomy" id="4639"/>
    <lineage>
        <taxon>Eukaryota</taxon>
        <taxon>Viridiplantae</taxon>
        <taxon>Streptophyta</taxon>
        <taxon>Embryophyta</taxon>
        <taxon>Tracheophyta</taxon>
        <taxon>Spermatophyta</taxon>
        <taxon>Magnoliopsida</taxon>
        <taxon>Liliopsida</taxon>
        <taxon>Zingiberales</taxon>
        <taxon>Musaceae</taxon>
        <taxon>Ensete</taxon>
    </lineage>
</organism>
<name>A0A426ZR26_ENSVE</name>
<proteinExistence type="predicted"/>
<comment type="caution">
    <text evidence="2">The sequence shown here is derived from an EMBL/GenBank/DDBJ whole genome shotgun (WGS) entry which is preliminary data.</text>
</comment>